<evidence type="ECO:0000313" key="2">
    <source>
        <dbReference type="Proteomes" id="UP000002207"/>
    </source>
</evidence>
<dbReference type="HOGENOM" id="CLU_081757_0_0_0"/>
<dbReference type="InterPro" id="IPR023375">
    <property type="entry name" value="ADC_dom_sf"/>
</dbReference>
<evidence type="ECO:0000313" key="1">
    <source>
        <dbReference type="EMBL" id="ACO34553.1"/>
    </source>
</evidence>
<dbReference type="OrthoDB" id="150993at2"/>
<dbReference type="eggNOG" id="COG3361">
    <property type="taxonomic scope" value="Bacteria"/>
</dbReference>
<organism evidence="1 2">
    <name type="scientific">Acidobacterium capsulatum (strain ATCC 51196 / DSM 11244 / BCRC 80197 / JCM 7670 / NBRC 15755 / NCIMB 13165 / 161)</name>
    <dbReference type="NCBI Taxonomy" id="240015"/>
    <lineage>
        <taxon>Bacteria</taxon>
        <taxon>Pseudomonadati</taxon>
        <taxon>Acidobacteriota</taxon>
        <taxon>Terriglobia</taxon>
        <taxon>Terriglobales</taxon>
        <taxon>Acidobacteriaceae</taxon>
        <taxon>Acidobacterium</taxon>
    </lineage>
</organism>
<dbReference type="PANTHER" id="PTHR39186">
    <property type="entry name" value="DUF2071 FAMILY PROTEIN"/>
    <property type="match status" value="1"/>
</dbReference>
<dbReference type="KEGG" id="aca:ACP_3305"/>
<name>C1F675_ACIC5</name>
<dbReference type="PANTHER" id="PTHR39186:SF1">
    <property type="entry name" value="DUF2071 DOMAIN-CONTAINING PROTEIN"/>
    <property type="match status" value="1"/>
</dbReference>
<accession>C1F675</accession>
<reference evidence="1 2" key="1">
    <citation type="journal article" date="2009" name="Appl. Environ. Microbiol.">
        <title>Three genomes from the phylum Acidobacteria provide insight into the lifestyles of these microorganisms in soils.</title>
        <authorList>
            <person name="Ward N.L."/>
            <person name="Challacombe J.F."/>
            <person name="Janssen P.H."/>
            <person name="Henrissat B."/>
            <person name="Coutinho P.M."/>
            <person name="Wu M."/>
            <person name="Xie G."/>
            <person name="Haft D.H."/>
            <person name="Sait M."/>
            <person name="Badger J."/>
            <person name="Barabote R.D."/>
            <person name="Bradley B."/>
            <person name="Brettin T.S."/>
            <person name="Brinkac L.M."/>
            <person name="Bruce D."/>
            <person name="Creasy T."/>
            <person name="Daugherty S.C."/>
            <person name="Davidsen T.M."/>
            <person name="DeBoy R.T."/>
            <person name="Detter J.C."/>
            <person name="Dodson R.J."/>
            <person name="Durkin A.S."/>
            <person name="Ganapathy A."/>
            <person name="Gwinn-Giglio M."/>
            <person name="Han C.S."/>
            <person name="Khouri H."/>
            <person name="Kiss H."/>
            <person name="Kothari S.P."/>
            <person name="Madupu R."/>
            <person name="Nelson K.E."/>
            <person name="Nelson W.C."/>
            <person name="Paulsen I."/>
            <person name="Penn K."/>
            <person name="Ren Q."/>
            <person name="Rosovitz M.J."/>
            <person name="Selengut J.D."/>
            <person name="Shrivastava S."/>
            <person name="Sullivan S.A."/>
            <person name="Tapia R."/>
            <person name="Thompson L.S."/>
            <person name="Watkins K.L."/>
            <person name="Yang Q."/>
            <person name="Yu C."/>
            <person name="Zafar N."/>
            <person name="Zhou L."/>
            <person name="Kuske C.R."/>
        </authorList>
    </citation>
    <scope>NUCLEOTIDE SEQUENCE [LARGE SCALE GENOMIC DNA]</scope>
    <source>
        <strain evidence="2">ATCC 51196 / DSM 11244 / BCRC 80197 / JCM 7670 / NBRC 15755 / NCIMB 13165 / 161</strain>
    </source>
</reference>
<dbReference type="SUPFAM" id="SSF160104">
    <property type="entry name" value="Acetoacetate decarboxylase-like"/>
    <property type="match status" value="1"/>
</dbReference>
<dbReference type="EMBL" id="CP001472">
    <property type="protein sequence ID" value="ACO34553.1"/>
    <property type="molecule type" value="Genomic_DNA"/>
</dbReference>
<proteinExistence type="predicted"/>
<keyword evidence="2" id="KW-1185">Reference proteome</keyword>
<dbReference type="STRING" id="240015.ACP_3305"/>
<gene>
    <name evidence="1" type="ordered locus">ACP_3305</name>
</gene>
<dbReference type="InParanoid" id="C1F675"/>
<protein>
    <recommendedName>
        <fullName evidence="3">DUF2071 domain-containing protein</fullName>
    </recommendedName>
</protein>
<dbReference type="InterPro" id="IPR018644">
    <property type="entry name" value="DUF2071"/>
</dbReference>
<evidence type="ECO:0008006" key="3">
    <source>
        <dbReference type="Google" id="ProtNLM"/>
    </source>
</evidence>
<dbReference type="AlphaFoldDB" id="C1F675"/>
<sequence>MNEILSATSHRPWPLPNRPWTMLQRWNDLLFAHWPVPPEEINALLPSSLAVDTFDGSAWIGVVPFWMDRVRLRGLPSVPGANRFPELNLRTYVRDRSKNTPGVYFFSLDAASPLAVAVARLFFQLPYFWARMGIQEEKSGEDISGRGTGWFHYTSERRMSAQPVRFKARYRSLGKPAEKGLIEHFLTERYALFTPGHSGELYQGNIHHMPWPLEQAEAEIELNELPEAHGLRLPGTQPLLHYSRELVVYVWNLETVPALSKLRAGAAVPVPKPL</sequence>
<dbReference type="Pfam" id="PF09844">
    <property type="entry name" value="DUF2071"/>
    <property type="match status" value="1"/>
</dbReference>
<dbReference type="Proteomes" id="UP000002207">
    <property type="component" value="Chromosome"/>
</dbReference>